<sequence length="555" mass="62016">MELSLCPLLLHAFCHLVSATAEPCLPAAGLVIAAAATCWLPFRDVPAGYYHRKIHRLNLSAKEKRCRIHLSKRHRLTTANIKFQRLLLLLSSTTDQTSHFRMRPVLFLPKRPNEQDSLLHRIQLGGGPQPLWLRNYNSGPAHRIMVKRLATSPHDPLGITDSACKNQSVVVSVQYGPFNSYIPIRSTTIGKSRVARDPIAMHTSWRSNSDIASVTSIGYPRMSASGESSTTKHRLLHASGSHPIPTPYDPKLFVILLAQQLNHLPTAGLCFPAAGLVIPAAVHSRINVLCSTSDSADVKVADPPVVSTADLDFLLLQLVHLSLTLQLVDVIFFLSFDQHLLSTSDQLLLLSSTTDQTSHFRMRPVLFPPKRSNEQDSLLRTTCWFLLRDVHAGYYHRKIHRLNLSAKAKRCRIHLSKRHRLTTANIKFQRLLTAESFSSVHSRITVLCSTADSADVKVADPPVVSTADPDFLLLQLLLLLSSTTDQTSHFRMRPVLFPPKRPNEQDSLLRNRIHLTAAQLLMTSRLLKSSISLDDVTTAEYFSFASIQTFLLHNC</sequence>
<protein>
    <submittedName>
        <fullName evidence="2">Uncharacterized protein</fullName>
    </submittedName>
</protein>
<feature type="chain" id="PRO_5016407247" evidence="1">
    <location>
        <begin position="22"/>
        <end position="555"/>
    </location>
</feature>
<dbReference type="AlphaFoldDB" id="A0A2Z7C1E6"/>
<gene>
    <name evidence="2" type="ORF">F511_14916</name>
</gene>
<feature type="signal peptide" evidence="1">
    <location>
        <begin position="1"/>
        <end position="21"/>
    </location>
</feature>
<evidence type="ECO:0000313" key="2">
    <source>
        <dbReference type="EMBL" id="KZV40346.1"/>
    </source>
</evidence>
<reference evidence="2 3" key="1">
    <citation type="journal article" date="2015" name="Proc. Natl. Acad. Sci. U.S.A.">
        <title>The resurrection genome of Boea hygrometrica: A blueprint for survival of dehydration.</title>
        <authorList>
            <person name="Xiao L."/>
            <person name="Yang G."/>
            <person name="Zhang L."/>
            <person name="Yang X."/>
            <person name="Zhao S."/>
            <person name="Ji Z."/>
            <person name="Zhou Q."/>
            <person name="Hu M."/>
            <person name="Wang Y."/>
            <person name="Chen M."/>
            <person name="Xu Y."/>
            <person name="Jin H."/>
            <person name="Xiao X."/>
            <person name="Hu G."/>
            <person name="Bao F."/>
            <person name="Hu Y."/>
            <person name="Wan P."/>
            <person name="Li L."/>
            <person name="Deng X."/>
            <person name="Kuang T."/>
            <person name="Xiang C."/>
            <person name="Zhu J.K."/>
            <person name="Oliver M.J."/>
            <person name="He Y."/>
        </authorList>
    </citation>
    <scope>NUCLEOTIDE SEQUENCE [LARGE SCALE GENOMIC DNA]</scope>
    <source>
        <strain evidence="3">cv. XS01</strain>
    </source>
</reference>
<accession>A0A2Z7C1E6</accession>
<proteinExistence type="predicted"/>
<keyword evidence="1" id="KW-0732">Signal</keyword>
<evidence type="ECO:0000313" key="3">
    <source>
        <dbReference type="Proteomes" id="UP000250235"/>
    </source>
</evidence>
<organism evidence="2 3">
    <name type="scientific">Dorcoceras hygrometricum</name>
    <dbReference type="NCBI Taxonomy" id="472368"/>
    <lineage>
        <taxon>Eukaryota</taxon>
        <taxon>Viridiplantae</taxon>
        <taxon>Streptophyta</taxon>
        <taxon>Embryophyta</taxon>
        <taxon>Tracheophyta</taxon>
        <taxon>Spermatophyta</taxon>
        <taxon>Magnoliopsida</taxon>
        <taxon>eudicotyledons</taxon>
        <taxon>Gunneridae</taxon>
        <taxon>Pentapetalae</taxon>
        <taxon>asterids</taxon>
        <taxon>lamiids</taxon>
        <taxon>Lamiales</taxon>
        <taxon>Gesneriaceae</taxon>
        <taxon>Didymocarpoideae</taxon>
        <taxon>Trichosporeae</taxon>
        <taxon>Loxocarpinae</taxon>
        <taxon>Dorcoceras</taxon>
    </lineage>
</organism>
<dbReference type="Proteomes" id="UP000250235">
    <property type="component" value="Unassembled WGS sequence"/>
</dbReference>
<name>A0A2Z7C1E6_9LAMI</name>
<keyword evidence="3" id="KW-1185">Reference proteome</keyword>
<evidence type="ECO:0000256" key="1">
    <source>
        <dbReference type="SAM" id="SignalP"/>
    </source>
</evidence>
<dbReference type="EMBL" id="KV000358">
    <property type="protein sequence ID" value="KZV40346.1"/>
    <property type="molecule type" value="Genomic_DNA"/>
</dbReference>